<dbReference type="KEGG" id="gom:D7316_05452"/>
<dbReference type="EMBL" id="CP033972">
    <property type="protein sequence ID" value="AZG48831.1"/>
    <property type="molecule type" value="Genomic_DNA"/>
</dbReference>
<dbReference type="AlphaFoldDB" id="A0A3G8JUI1"/>
<organism evidence="2 3">
    <name type="scientific">Gordonia insulae</name>
    <dbReference type="NCBI Taxonomy" id="2420509"/>
    <lineage>
        <taxon>Bacteria</taxon>
        <taxon>Bacillati</taxon>
        <taxon>Actinomycetota</taxon>
        <taxon>Actinomycetes</taxon>
        <taxon>Mycobacteriales</taxon>
        <taxon>Gordoniaceae</taxon>
        <taxon>Gordonia</taxon>
    </lineage>
</organism>
<evidence type="ECO:0000259" key="1">
    <source>
        <dbReference type="Pfam" id="PF15599"/>
    </source>
</evidence>
<feature type="domain" description="Immunity protein 63" evidence="1">
    <location>
        <begin position="56"/>
        <end position="130"/>
    </location>
</feature>
<gene>
    <name evidence="2" type="ORF">D7316_05452</name>
</gene>
<dbReference type="Proteomes" id="UP000271469">
    <property type="component" value="Chromosome"/>
</dbReference>
<evidence type="ECO:0000313" key="3">
    <source>
        <dbReference type="Proteomes" id="UP000271469"/>
    </source>
</evidence>
<dbReference type="Pfam" id="PF15599">
    <property type="entry name" value="Imm63"/>
    <property type="match status" value="1"/>
</dbReference>
<proteinExistence type="predicted"/>
<evidence type="ECO:0000313" key="2">
    <source>
        <dbReference type="EMBL" id="AZG48831.1"/>
    </source>
</evidence>
<keyword evidence="3" id="KW-1185">Reference proteome</keyword>
<protein>
    <recommendedName>
        <fullName evidence="1">Immunity protein 63 domain-containing protein</fullName>
    </recommendedName>
</protein>
<sequence>MPGTPAGPDGSDALLDERMRTRIGDLANRIGALPQDLPVLGSVRGDSTPYCLRGPDGWHLTARERDRILSDRSTADPDEFLRWVAESVSERMSRRLHPPGSPDFSRASWKAQYDILASVDQSWADTWLATMRSRLVAAGADTDVLAMLPGPA</sequence>
<dbReference type="OrthoDB" id="4376452at2"/>
<dbReference type="InterPro" id="IPR028952">
    <property type="entry name" value="Imm63"/>
</dbReference>
<accession>A0A3G8JUI1</accession>
<dbReference type="RefSeq" id="WP_124710976.1">
    <property type="nucleotide sequence ID" value="NZ_CP033972.1"/>
</dbReference>
<reference evidence="2 3" key="1">
    <citation type="submission" date="2018-11" db="EMBL/GenBank/DDBJ databases">
        <title>Gordonia insulae sp. nov., isolated from an island soil.</title>
        <authorList>
            <person name="Kim Y.S."/>
            <person name="Kim S.B."/>
        </authorList>
    </citation>
    <scope>NUCLEOTIDE SEQUENCE [LARGE SCALE GENOMIC DNA]</scope>
    <source>
        <strain evidence="2 3">MMS17-SY073</strain>
    </source>
</reference>
<name>A0A3G8JUI1_9ACTN</name>